<dbReference type="Proteomes" id="UP000193529">
    <property type="component" value="Unassembled WGS sequence"/>
</dbReference>
<evidence type="ECO:0000256" key="2">
    <source>
        <dbReference type="ARBA" id="ARBA00010139"/>
    </source>
</evidence>
<evidence type="ECO:0000256" key="7">
    <source>
        <dbReference type="ARBA" id="ARBA00023033"/>
    </source>
</evidence>
<dbReference type="GO" id="GO:0050661">
    <property type="term" value="F:NADP binding"/>
    <property type="evidence" value="ECO:0007669"/>
    <property type="project" value="InterPro"/>
</dbReference>
<gene>
    <name evidence="8" type="ORF">AWC19_19955</name>
</gene>
<dbReference type="EMBL" id="LQPJ01000142">
    <property type="protein sequence ID" value="ORW17950.1"/>
    <property type="molecule type" value="Genomic_DNA"/>
</dbReference>
<evidence type="ECO:0000256" key="1">
    <source>
        <dbReference type="ARBA" id="ARBA00001974"/>
    </source>
</evidence>
<keyword evidence="5" id="KW-0521">NADP</keyword>
<keyword evidence="6" id="KW-0560">Oxidoreductase</keyword>
<dbReference type="Gene3D" id="3.50.50.60">
    <property type="entry name" value="FAD/NAD(P)-binding domain"/>
    <property type="match status" value="1"/>
</dbReference>
<keyword evidence="9" id="KW-1185">Reference proteome</keyword>
<protein>
    <submittedName>
        <fullName evidence="8">FAD-dependent oxidoreductase</fullName>
    </submittedName>
</protein>
<dbReference type="InterPro" id="IPR020946">
    <property type="entry name" value="Flavin_mOase-like"/>
</dbReference>
<comment type="caution">
    <text evidence="8">The sequence shown here is derived from an EMBL/GenBank/DDBJ whole genome shotgun (WGS) entry which is preliminary data.</text>
</comment>
<dbReference type="PRINTS" id="PR00411">
    <property type="entry name" value="PNDRDTASEI"/>
</dbReference>
<comment type="cofactor">
    <cofactor evidence="1">
        <name>FAD</name>
        <dbReference type="ChEBI" id="CHEBI:57692"/>
    </cofactor>
</comment>
<name>A0A1X1Z3Q5_9MYCO</name>
<dbReference type="GO" id="GO:0004499">
    <property type="term" value="F:N,N-dimethylaniline monooxygenase activity"/>
    <property type="evidence" value="ECO:0007669"/>
    <property type="project" value="InterPro"/>
</dbReference>
<dbReference type="Pfam" id="PF00743">
    <property type="entry name" value="FMO-like"/>
    <property type="match status" value="1"/>
</dbReference>
<dbReference type="InterPro" id="IPR036188">
    <property type="entry name" value="FAD/NAD-bd_sf"/>
</dbReference>
<dbReference type="InterPro" id="IPR051820">
    <property type="entry name" value="FAD-binding_MO"/>
</dbReference>
<evidence type="ECO:0000313" key="8">
    <source>
        <dbReference type="EMBL" id="ORW17950.1"/>
    </source>
</evidence>
<dbReference type="PANTHER" id="PTHR43872:SF1">
    <property type="entry name" value="MONOOXYGENASE, PUTATIVE (AFU_ORTHOLOGUE AFUA_8G02570)-RELATED"/>
    <property type="match status" value="1"/>
</dbReference>
<sequence>MTMNGEADYFDVVIVGAGISGVDAAYRITERNPGVTYTILERRGQIGGTWDLFRYPGVRSDSSIFTLSFPFEPWTRKEAVADGAHIREYLVATAHKYGIDRHIRFNSYVRSADWDSSADTWTVTVEQDGTPRRYRARFVFFASGYYDYDEGYTPDFPGIERFEGPVVHPQHWPEDLDYAGKKVVVIGSGATAVTLIPALADRAAKVTMLQRSPTYMMSASKYSSFAAVARKVLPPKASHLAIRTNSALLEAAFWFLSRKVPRFVKWLLRRVAIRNLPDGYDVDTHFKPRYNPWDQRMCLIPDADLYAAISAGRAEVVTDHIDRFDATGIALESGAHLDADIVVTATGLQLQALGGATISLDGVRVDHRDRFVYKAHMLEDVPNLFWCVGYTNASWTLRADITARATAKLLAHMASHGYTHAYPHLGDEPMDVKPSWDIQANYVKRSGHALPKSGTRRPWNVRQNYFADAIDYRFDRIEESMVFGRAADREPLAG</sequence>
<dbReference type="STRING" id="153971.AWC19_19955"/>
<keyword evidence="3" id="KW-0285">Flavoprotein</keyword>
<proteinExistence type="inferred from homology"/>
<comment type="similarity">
    <text evidence="2">Belongs to the FAD-binding monooxygenase family.</text>
</comment>
<dbReference type="SUPFAM" id="SSF51905">
    <property type="entry name" value="FAD/NAD(P)-binding domain"/>
    <property type="match status" value="2"/>
</dbReference>
<keyword evidence="4" id="KW-0274">FAD</keyword>
<evidence type="ECO:0000256" key="3">
    <source>
        <dbReference type="ARBA" id="ARBA00022630"/>
    </source>
</evidence>
<dbReference type="OrthoDB" id="5168853at2"/>
<evidence type="ECO:0000313" key="9">
    <source>
        <dbReference type="Proteomes" id="UP000193529"/>
    </source>
</evidence>
<evidence type="ECO:0000256" key="6">
    <source>
        <dbReference type="ARBA" id="ARBA00023002"/>
    </source>
</evidence>
<dbReference type="AlphaFoldDB" id="A0A1X1Z3Q5"/>
<reference evidence="8 9" key="1">
    <citation type="submission" date="2016-01" db="EMBL/GenBank/DDBJ databases">
        <title>The new phylogeny of the genus Mycobacterium.</title>
        <authorList>
            <person name="Tarcisio F."/>
            <person name="Conor M."/>
            <person name="Antonella G."/>
            <person name="Elisabetta G."/>
            <person name="Giulia F.S."/>
            <person name="Sara T."/>
            <person name="Anna F."/>
            <person name="Clotilde B."/>
            <person name="Roberto B."/>
            <person name="Veronica D.S."/>
            <person name="Fabio R."/>
            <person name="Monica P."/>
            <person name="Olivier J."/>
            <person name="Enrico T."/>
            <person name="Nicola S."/>
        </authorList>
    </citation>
    <scope>NUCLEOTIDE SEQUENCE [LARGE SCALE GENOMIC DNA]</scope>
    <source>
        <strain evidence="8 9">DSM 44572</strain>
    </source>
</reference>
<accession>A0A1X1Z3Q5</accession>
<dbReference type="GO" id="GO:0050660">
    <property type="term" value="F:flavin adenine dinucleotide binding"/>
    <property type="evidence" value="ECO:0007669"/>
    <property type="project" value="InterPro"/>
</dbReference>
<dbReference type="PANTHER" id="PTHR43872">
    <property type="entry name" value="MONOOXYGENASE, PUTATIVE (AFU_ORTHOLOGUE AFUA_8G02570)-RELATED"/>
    <property type="match status" value="1"/>
</dbReference>
<evidence type="ECO:0000256" key="5">
    <source>
        <dbReference type="ARBA" id="ARBA00022857"/>
    </source>
</evidence>
<dbReference type="RefSeq" id="WP_085080866.1">
    <property type="nucleotide sequence ID" value="NZ_JACKRZ010000225.1"/>
</dbReference>
<keyword evidence="7" id="KW-0503">Monooxygenase</keyword>
<dbReference type="FunFam" id="3.50.50.60:FF:000228">
    <property type="entry name" value="FAD-containing monooxygenase EthA"/>
    <property type="match status" value="1"/>
</dbReference>
<organism evidence="8 9">
    <name type="scientific">Mycobacterium palustre</name>
    <dbReference type="NCBI Taxonomy" id="153971"/>
    <lineage>
        <taxon>Bacteria</taxon>
        <taxon>Bacillati</taxon>
        <taxon>Actinomycetota</taxon>
        <taxon>Actinomycetes</taxon>
        <taxon>Mycobacteriales</taxon>
        <taxon>Mycobacteriaceae</taxon>
        <taxon>Mycobacterium</taxon>
        <taxon>Mycobacterium simiae complex</taxon>
    </lineage>
</organism>
<evidence type="ECO:0000256" key="4">
    <source>
        <dbReference type="ARBA" id="ARBA00022827"/>
    </source>
</evidence>